<keyword evidence="2" id="KW-1185">Reference proteome</keyword>
<dbReference type="Proteomes" id="UP000070539">
    <property type="component" value="Unassembled WGS sequence"/>
</dbReference>
<dbReference type="PROSITE" id="PS51257">
    <property type="entry name" value="PROKAR_LIPOPROTEIN"/>
    <property type="match status" value="1"/>
</dbReference>
<reference evidence="1 2" key="1">
    <citation type="submission" date="2016-01" db="EMBL/GenBank/DDBJ databases">
        <title>Genome sequence of Clostridium neopropionicum X4, DSM-3847.</title>
        <authorList>
            <person name="Poehlein A."/>
            <person name="Beck M.H."/>
            <person name="Bengelsdorf F.R."/>
            <person name="Daniel R."/>
            <person name="Duerre P."/>
        </authorList>
    </citation>
    <scope>NUCLEOTIDE SEQUENCE [LARGE SCALE GENOMIC DNA]</scope>
    <source>
        <strain evidence="1 2">DSM-3847</strain>
    </source>
</reference>
<dbReference type="STRING" id="36847.CLNEO_10080"/>
<gene>
    <name evidence="1" type="ORF">CLNEO_10080</name>
</gene>
<sequence>MKRLMTIILLILILLFVSACGAKKVTHMGLNAEILEINTELKGFVVKSLDKDSILCEKCYISCESDNVYYIYADNETGETKDLSYNDYRVGDEITVDVNSVENGYSLTSRVQLITQRK</sequence>
<evidence type="ECO:0000313" key="1">
    <source>
        <dbReference type="EMBL" id="KXL53782.1"/>
    </source>
</evidence>
<dbReference type="EMBL" id="LRVM01000002">
    <property type="protein sequence ID" value="KXL53782.1"/>
    <property type="molecule type" value="Genomic_DNA"/>
</dbReference>
<evidence type="ECO:0008006" key="3">
    <source>
        <dbReference type="Google" id="ProtNLM"/>
    </source>
</evidence>
<protein>
    <recommendedName>
        <fullName evidence="3">DUF3221 domain-containing protein</fullName>
    </recommendedName>
</protein>
<dbReference type="RefSeq" id="WP_066085536.1">
    <property type="nucleotide sequence ID" value="NZ_LRVM01000002.1"/>
</dbReference>
<accession>A0A136WGX8</accession>
<evidence type="ECO:0000313" key="2">
    <source>
        <dbReference type="Proteomes" id="UP000070539"/>
    </source>
</evidence>
<dbReference type="AlphaFoldDB" id="A0A136WGX8"/>
<name>A0A136WGX8_9FIRM</name>
<comment type="caution">
    <text evidence="1">The sequence shown here is derived from an EMBL/GenBank/DDBJ whole genome shotgun (WGS) entry which is preliminary data.</text>
</comment>
<proteinExistence type="predicted"/>
<organism evidence="1 2">
    <name type="scientific">Anaerotignum neopropionicum</name>
    <dbReference type="NCBI Taxonomy" id="36847"/>
    <lineage>
        <taxon>Bacteria</taxon>
        <taxon>Bacillati</taxon>
        <taxon>Bacillota</taxon>
        <taxon>Clostridia</taxon>
        <taxon>Lachnospirales</taxon>
        <taxon>Anaerotignaceae</taxon>
        <taxon>Anaerotignum</taxon>
    </lineage>
</organism>
<dbReference type="OrthoDB" id="2084059at2"/>